<proteinExistence type="predicted"/>
<keyword evidence="3" id="KW-1185">Reference proteome</keyword>
<protein>
    <submittedName>
        <fullName evidence="2">Sporulation-control protein</fullName>
    </submittedName>
</protein>
<dbReference type="Pfam" id="PF07070">
    <property type="entry name" value="Spo0M"/>
    <property type="match status" value="1"/>
</dbReference>
<dbReference type="EMBL" id="JAGGKT010000013">
    <property type="protein sequence ID" value="MBP1933815.1"/>
    <property type="molecule type" value="Genomic_DNA"/>
</dbReference>
<evidence type="ECO:0000313" key="2">
    <source>
        <dbReference type="EMBL" id="MBP1933815.1"/>
    </source>
</evidence>
<dbReference type="InterPro" id="IPR009776">
    <property type="entry name" value="Spore_0_M"/>
</dbReference>
<gene>
    <name evidence="2" type="ORF">J2Z37_003828</name>
</gene>
<dbReference type="PANTHER" id="PTHR40053:SF1">
    <property type="entry name" value="SPORULATION-CONTROL PROTEIN SPO0M"/>
    <property type="match status" value="1"/>
</dbReference>
<evidence type="ECO:0000256" key="1">
    <source>
        <dbReference type="SAM" id="MobiDB-lite"/>
    </source>
</evidence>
<comment type="caution">
    <text evidence="2">The sequence shown here is derived from an EMBL/GenBank/DDBJ whole genome shotgun (WGS) entry which is preliminary data.</text>
</comment>
<dbReference type="Proteomes" id="UP001519343">
    <property type="component" value="Unassembled WGS sequence"/>
</dbReference>
<accession>A0ABS4GU72</accession>
<name>A0ABS4GU72_9BACL</name>
<feature type="region of interest" description="Disordered" evidence="1">
    <location>
        <begin position="242"/>
        <end position="261"/>
    </location>
</feature>
<evidence type="ECO:0000313" key="3">
    <source>
        <dbReference type="Proteomes" id="UP001519343"/>
    </source>
</evidence>
<organism evidence="2 3">
    <name type="scientific">Ammoniphilus resinae</name>
    <dbReference type="NCBI Taxonomy" id="861532"/>
    <lineage>
        <taxon>Bacteria</taxon>
        <taxon>Bacillati</taxon>
        <taxon>Bacillota</taxon>
        <taxon>Bacilli</taxon>
        <taxon>Bacillales</taxon>
        <taxon>Paenibacillaceae</taxon>
        <taxon>Aneurinibacillus group</taxon>
        <taxon>Ammoniphilus</taxon>
    </lineage>
</organism>
<reference evidence="2 3" key="1">
    <citation type="submission" date="2021-03" db="EMBL/GenBank/DDBJ databases">
        <title>Genomic Encyclopedia of Type Strains, Phase IV (KMG-IV): sequencing the most valuable type-strain genomes for metagenomic binning, comparative biology and taxonomic classification.</title>
        <authorList>
            <person name="Goeker M."/>
        </authorList>
    </citation>
    <scope>NUCLEOTIDE SEQUENCE [LARGE SCALE GENOMIC DNA]</scope>
    <source>
        <strain evidence="2 3">DSM 24738</strain>
    </source>
</reference>
<dbReference type="PANTHER" id="PTHR40053">
    <property type="entry name" value="SPORULATION-CONTROL PROTEIN SPO0M"/>
    <property type="match status" value="1"/>
</dbReference>
<dbReference type="RefSeq" id="WP_209811821.1">
    <property type="nucleotide sequence ID" value="NZ_JAGGKT010000013.1"/>
</dbReference>
<sequence length="316" mass="34938">MFKKFMAKLGVGSAVIDFVLPKQEYVLGERVEGEFRVKGGAVDQEINKVSLDLNLKIHLKGKEFTQLVASIPVHSSFIIRAGERKVIPFTYELPFDLLISGGTVAYFFSTRMDIAGGVDDLDKDFIQIVPPARFNQLVQALGMLGFREKMDSRKFDGYSQEFAFSPTNYLRDQLNELEFIAAIEETGIRLLLELDLRSAFGFGERELKREVFFMNEELDDMEKTSSKMKSVIEEMIRNPQDYPASKYTPYQGGVQSGHRGRHGGGLAGAMGGFAAGMLGGMLLDDLLFGGDEMEAADGGDDGDDGGGFDFFGGDDF</sequence>